<name>I2B9L1_SHIBC</name>
<accession>I2B9L1</accession>
<dbReference type="Pfam" id="PF07437">
    <property type="entry name" value="YfaZ"/>
    <property type="match status" value="1"/>
</dbReference>
<dbReference type="eggNOG" id="ENOG502ZAJB">
    <property type="taxonomic scope" value="Bacteria"/>
</dbReference>
<keyword evidence="1" id="KW-0732">Signal</keyword>
<dbReference type="AlphaFoldDB" id="I2B9L1"/>
<evidence type="ECO:0000256" key="1">
    <source>
        <dbReference type="SAM" id="SignalP"/>
    </source>
</evidence>
<reference evidence="2 3" key="1">
    <citation type="journal article" date="2012" name="J. Bacteriol.">
        <title>Complete genome sequence of the B12-producing Shimwellia blattae strain DSM 4481, isolated from a cockroach.</title>
        <authorList>
            <person name="Brzuszkiewicz E."/>
            <person name="Waschkowitz T."/>
            <person name="Wiezer A."/>
            <person name="Daniel R."/>
        </authorList>
    </citation>
    <scope>NUCLEOTIDE SEQUENCE [LARGE SCALE GENOMIC DNA]</scope>
    <source>
        <strain evidence="3">ATCC 29907 / DSM 4481 / JCM 1650 / NBRC 105725 / CDC 9005-74</strain>
    </source>
</reference>
<evidence type="ECO:0000313" key="3">
    <source>
        <dbReference type="Proteomes" id="UP000001955"/>
    </source>
</evidence>
<dbReference type="InterPro" id="IPR009998">
    <property type="entry name" value="YfaZ"/>
</dbReference>
<keyword evidence="3" id="KW-1185">Reference proteome</keyword>
<feature type="chain" id="PRO_5003656052" evidence="1">
    <location>
        <begin position="17"/>
        <end position="176"/>
    </location>
</feature>
<proteinExistence type="predicted"/>
<dbReference type="InterPro" id="IPR011250">
    <property type="entry name" value="OMP/PagP_B-barrel"/>
</dbReference>
<dbReference type="Proteomes" id="UP000001955">
    <property type="component" value="Chromosome"/>
</dbReference>
<protein>
    <submittedName>
        <fullName evidence="2">Putative porin</fullName>
    </submittedName>
</protein>
<gene>
    <name evidence="2" type="ordered locus">EBL_c21240</name>
</gene>
<dbReference type="KEGG" id="ebt:EBL_c21240"/>
<dbReference type="HOGENOM" id="CLU_128134_1_0_6"/>
<dbReference type="SUPFAM" id="SSF56925">
    <property type="entry name" value="OMPA-like"/>
    <property type="match status" value="1"/>
</dbReference>
<dbReference type="STRING" id="630626.EBL_c21240"/>
<organism evidence="2 3">
    <name type="scientific">Shimwellia blattae (strain ATCC 29907 / DSM 4481 / JCM 1650 / NBRC 105725 / CDC 9005-74)</name>
    <name type="common">Escherichia blattae</name>
    <dbReference type="NCBI Taxonomy" id="630626"/>
    <lineage>
        <taxon>Bacteria</taxon>
        <taxon>Pseudomonadati</taxon>
        <taxon>Pseudomonadota</taxon>
        <taxon>Gammaproteobacteria</taxon>
        <taxon>Enterobacterales</taxon>
        <taxon>Enterobacteriaceae</taxon>
        <taxon>Shimwellia</taxon>
    </lineage>
</organism>
<evidence type="ECO:0000313" key="2">
    <source>
        <dbReference type="EMBL" id="AFJ47215.1"/>
    </source>
</evidence>
<sequence length="176" mass="18173">MIALTGLLVASGQALAIGGSLEQGKNFTNLNVDMGKSTGGIYVEGNWTWDTDDGGEYGGAGVGYNFDLGPVMLNAGAKAVYLNPKKGDDGMAFPVGGGFKVDLPMNFAIYGEGYVAPDSMTNSVKNYTEADGGISWSPISLVTLKAGYRYAGVDGKSGHPKHNIVDGAYLGAGVTF</sequence>
<dbReference type="EMBL" id="CP001560">
    <property type="protein sequence ID" value="AFJ47215.1"/>
    <property type="molecule type" value="Genomic_DNA"/>
</dbReference>
<feature type="signal peptide" evidence="1">
    <location>
        <begin position="1"/>
        <end position="16"/>
    </location>
</feature>
<dbReference type="PATRIC" id="fig|630626.3.peg.2060"/>